<dbReference type="STRING" id="589924.Ferp_0563"/>
<reference evidence="2" key="1">
    <citation type="submission" date="2010-02" db="EMBL/GenBank/DDBJ databases">
        <title>Complete sequence of Ferroglobus placidus DSM 10642.</title>
        <authorList>
            <consortium name="US DOE Joint Genome Institute"/>
            <person name="Lucas S."/>
            <person name="Copeland A."/>
            <person name="Lapidus A."/>
            <person name="Cheng J.-F."/>
            <person name="Bruce D."/>
            <person name="Goodwin L."/>
            <person name="Pitluck S."/>
            <person name="Saunders E."/>
            <person name="Brettin T."/>
            <person name="Detter J.C."/>
            <person name="Han C."/>
            <person name="Tapia R."/>
            <person name="Larimer F."/>
            <person name="Land M."/>
            <person name="Hauser L."/>
            <person name="Kyrpides N."/>
            <person name="Ivanova N."/>
            <person name="Holmes D."/>
            <person name="Lovley D."/>
            <person name="Kyrpides N."/>
            <person name="Anderson I.J."/>
            <person name="Woyke T."/>
        </authorList>
    </citation>
    <scope>NUCLEOTIDE SEQUENCE [LARGE SCALE GENOMIC DNA]</scope>
    <source>
        <strain evidence="2">DSM 10642 / AEDII12DO</strain>
    </source>
</reference>
<sequence length="117" mass="12553">MTAVPSGAAAAAAGGAAARAAASAQKFTFGFLIFEPEEFLKLVKTARETDGRAVVILVKKRKGVVNRKDEYIYAAKYADFTILTRSETPLALPSKTELIVSRDIVLPVAVMHALKML</sequence>
<dbReference type="KEGG" id="fpl:Ferp_0563"/>
<name>D3S3A3_FERPA</name>
<dbReference type="GeneID" id="8778064"/>
<dbReference type="RefSeq" id="WP_012965082.1">
    <property type="nucleotide sequence ID" value="NC_013849.1"/>
</dbReference>
<dbReference type="PaxDb" id="589924-Ferp_0563"/>
<dbReference type="HOGENOM" id="CLU_2079322_0_0_2"/>
<accession>D3S3A3</accession>
<dbReference type="Proteomes" id="UP000002613">
    <property type="component" value="Chromosome"/>
</dbReference>
<evidence type="ECO:0000313" key="2">
    <source>
        <dbReference type="Proteomes" id="UP000002613"/>
    </source>
</evidence>
<dbReference type="EMBL" id="CP001899">
    <property type="protein sequence ID" value="ADC64736.1"/>
    <property type="molecule type" value="Genomic_DNA"/>
</dbReference>
<evidence type="ECO:0000313" key="1">
    <source>
        <dbReference type="EMBL" id="ADC64736.1"/>
    </source>
</evidence>
<organism evidence="1 2">
    <name type="scientific">Ferroglobus placidus (strain DSM 10642 / AEDII12DO)</name>
    <dbReference type="NCBI Taxonomy" id="589924"/>
    <lineage>
        <taxon>Archaea</taxon>
        <taxon>Methanobacteriati</taxon>
        <taxon>Methanobacteriota</taxon>
        <taxon>Archaeoglobi</taxon>
        <taxon>Archaeoglobales</taxon>
        <taxon>Archaeoglobaceae</taxon>
        <taxon>Ferroglobus</taxon>
    </lineage>
</organism>
<dbReference type="AlphaFoldDB" id="D3S3A3"/>
<gene>
    <name evidence="1" type="ordered locus">Ferp_0563</name>
</gene>
<protein>
    <submittedName>
        <fullName evidence="1">Uncharacterized protein</fullName>
    </submittedName>
</protein>
<keyword evidence="2" id="KW-1185">Reference proteome</keyword>
<reference evidence="1 2" key="2">
    <citation type="journal article" date="2011" name="Stand. Genomic Sci.">
        <title>Complete genome sequence of Ferroglobus placidus AEDII12DO.</title>
        <authorList>
            <person name="Anderson I."/>
            <person name="Risso C."/>
            <person name="Holmes D."/>
            <person name="Lucas S."/>
            <person name="Copeland A."/>
            <person name="Lapidus A."/>
            <person name="Cheng J.F."/>
            <person name="Bruce D."/>
            <person name="Goodwin L."/>
            <person name="Pitluck S."/>
            <person name="Saunders E."/>
            <person name="Brettin T."/>
            <person name="Detter J.C."/>
            <person name="Han C."/>
            <person name="Tapia R."/>
            <person name="Larimer F."/>
            <person name="Land M."/>
            <person name="Hauser L."/>
            <person name="Woyke T."/>
            <person name="Lovley D."/>
            <person name="Kyrpides N."/>
            <person name="Ivanova N."/>
        </authorList>
    </citation>
    <scope>NUCLEOTIDE SEQUENCE [LARGE SCALE GENOMIC DNA]</scope>
    <source>
        <strain evidence="2">DSM 10642 / AEDII12DO</strain>
    </source>
</reference>
<proteinExistence type="predicted"/>